<evidence type="ECO:0008006" key="6">
    <source>
        <dbReference type="Google" id="ProtNLM"/>
    </source>
</evidence>
<name>V9FML0_PHYNI</name>
<dbReference type="PANTHER" id="PTHR23022">
    <property type="entry name" value="TRANSPOSABLE ELEMENT-RELATED"/>
    <property type="match status" value="1"/>
</dbReference>
<organism evidence="4 5">
    <name type="scientific">Phytophthora nicotianae P1569</name>
    <dbReference type="NCBI Taxonomy" id="1317065"/>
    <lineage>
        <taxon>Eukaryota</taxon>
        <taxon>Sar</taxon>
        <taxon>Stramenopiles</taxon>
        <taxon>Oomycota</taxon>
        <taxon>Peronosporomycetes</taxon>
        <taxon>Peronosporales</taxon>
        <taxon>Peronosporaceae</taxon>
        <taxon>Phytophthora</taxon>
    </lineage>
</organism>
<dbReference type="GO" id="GO:0003677">
    <property type="term" value="F:DNA binding"/>
    <property type="evidence" value="ECO:0007669"/>
    <property type="project" value="InterPro"/>
</dbReference>
<dbReference type="PANTHER" id="PTHR23022:SF129">
    <property type="entry name" value="TRANSPOSABLE ELEMENT TC3 TRANSPOSASE"/>
    <property type="match status" value="1"/>
</dbReference>
<gene>
    <name evidence="4" type="ORF">F443_04250</name>
</gene>
<comment type="caution">
    <text evidence="4">The sequence shown here is derived from an EMBL/GenBank/DDBJ whole genome shotgun (WGS) entry which is preliminary data.</text>
</comment>
<feature type="compositionally biased region" description="Basic and acidic residues" evidence="1">
    <location>
        <begin position="395"/>
        <end position="406"/>
    </location>
</feature>
<evidence type="ECO:0000259" key="2">
    <source>
        <dbReference type="Pfam" id="PF11427"/>
    </source>
</evidence>
<dbReference type="InterPro" id="IPR009057">
    <property type="entry name" value="Homeodomain-like_sf"/>
</dbReference>
<dbReference type="Gene3D" id="3.30.420.10">
    <property type="entry name" value="Ribonuclease H-like superfamily/Ribonuclease H"/>
    <property type="match status" value="1"/>
</dbReference>
<dbReference type="Gene3D" id="1.10.10.60">
    <property type="entry name" value="Homeodomain-like"/>
    <property type="match status" value="1"/>
</dbReference>
<reference evidence="4 5" key="1">
    <citation type="submission" date="2013-11" db="EMBL/GenBank/DDBJ databases">
        <title>The Genome Sequence of Phytophthora parasitica P1569.</title>
        <authorList>
            <consortium name="The Broad Institute Genomics Platform"/>
            <person name="Russ C."/>
            <person name="Tyler B."/>
            <person name="Panabieres F."/>
            <person name="Shan W."/>
            <person name="Tripathy S."/>
            <person name="Grunwald N."/>
            <person name="Machado M."/>
            <person name="Johnson C.S."/>
            <person name="Arredondo F."/>
            <person name="Hong C."/>
            <person name="Coffey M."/>
            <person name="Young S.K."/>
            <person name="Zeng Q."/>
            <person name="Gargeya S."/>
            <person name="Fitzgerald M."/>
            <person name="Abouelleil A."/>
            <person name="Alvarado L."/>
            <person name="Chapman S.B."/>
            <person name="Gainer-Dewar J."/>
            <person name="Goldberg J."/>
            <person name="Griggs A."/>
            <person name="Gujja S."/>
            <person name="Hansen M."/>
            <person name="Howarth C."/>
            <person name="Imamovic A."/>
            <person name="Ireland A."/>
            <person name="Larimer J."/>
            <person name="McCowan C."/>
            <person name="Murphy C."/>
            <person name="Pearson M."/>
            <person name="Poon T.W."/>
            <person name="Priest M."/>
            <person name="Roberts A."/>
            <person name="Saif S."/>
            <person name="Shea T."/>
            <person name="Sykes S."/>
            <person name="Wortman J."/>
            <person name="Nusbaum C."/>
            <person name="Birren B."/>
        </authorList>
    </citation>
    <scope>NUCLEOTIDE SEQUENCE [LARGE SCALE GENOMIC DNA]</scope>
    <source>
        <strain evidence="4 5">P1569</strain>
    </source>
</reference>
<evidence type="ECO:0000259" key="3">
    <source>
        <dbReference type="Pfam" id="PF13358"/>
    </source>
</evidence>
<dbReference type="EMBL" id="ANIZ01000776">
    <property type="protein sequence ID" value="ETI52699.1"/>
    <property type="molecule type" value="Genomic_DNA"/>
</dbReference>
<dbReference type="Proteomes" id="UP000018721">
    <property type="component" value="Unassembled WGS sequence"/>
</dbReference>
<dbReference type="InterPro" id="IPR052338">
    <property type="entry name" value="Transposase_5"/>
</dbReference>
<feature type="region of interest" description="Disordered" evidence="1">
    <location>
        <begin position="395"/>
        <end position="475"/>
    </location>
</feature>
<evidence type="ECO:0000313" key="5">
    <source>
        <dbReference type="Proteomes" id="UP000018721"/>
    </source>
</evidence>
<dbReference type="eggNOG" id="ENOG502RRWX">
    <property type="taxonomic scope" value="Eukaryota"/>
</dbReference>
<dbReference type="InterPro" id="IPR036397">
    <property type="entry name" value="RNaseH_sf"/>
</dbReference>
<dbReference type="Pfam" id="PF13358">
    <property type="entry name" value="DDE_3"/>
    <property type="match status" value="1"/>
</dbReference>
<dbReference type="InterPro" id="IPR025898">
    <property type="entry name" value="Tc3_transposase_DNA-bd_dom"/>
</dbReference>
<evidence type="ECO:0000256" key="1">
    <source>
        <dbReference type="SAM" id="MobiDB-lite"/>
    </source>
</evidence>
<feature type="domain" description="Tc3 transposase DNA binding" evidence="2">
    <location>
        <begin position="3"/>
        <end position="41"/>
    </location>
</feature>
<dbReference type="SUPFAM" id="SSF46689">
    <property type="entry name" value="Homeodomain-like"/>
    <property type="match status" value="1"/>
</dbReference>
<dbReference type="HOGENOM" id="CLU_497399_0_0_1"/>
<protein>
    <recommendedName>
        <fullName evidence="6">Tc3 transposase DNA binding domain-containing protein</fullName>
    </recommendedName>
</protein>
<feature type="domain" description="Tc1-like transposase DDE" evidence="3">
    <location>
        <begin position="152"/>
        <end position="260"/>
    </location>
</feature>
<keyword evidence="5" id="KW-1185">Reference proteome</keyword>
<evidence type="ECO:0000313" key="4">
    <source>
        <dbReference type="EMBL" id="ETI52699.1"/>
    </source>
</evidence>
<dbReference type="AlphaFoldDB" id="V9FML0"/>
<accession>V9FML0</accession>
<dbReference type="Pfam" id="PF11427">
    <property type="entry name" value="HTH_Tnp_Tc3_1"/>
    <property type="match status" value="1"/>
</dbReference>
<feature type="compositionally biased region" description="Polar residues" evidence="1">
    <location>
        <begin position="444"/>
        <end position="470"/>
    </location>
</feature>
<proteinExistence type="predicted"/>
<sequence>MGRGKALTDQEYWWIIGLHDEGTSLHEISRKSGRSRMSVRKAIREERGPLTDEVKKQGGLGRRPALTEREVRRLVRAAAAGDQFAAKLKTRLGLKSSVRTVQRVMQRVDHLVYTKMERTLPLTAAHKAARMTWAEEHILNPGIWQNTPPQTYLRRQNGGGSVMVWGAFSAQGKSKFAILRGRQCSSNYIYTISEYMLPFARSNHGTDFVVQQDNASIHASCETTGFLLDLEIDTMVWSARSPDYNQIENGWSVLAARVLPTAAITALWINWKPQFYLLGTPSSMSFWVLWQCKFSRECEGEPAAKRNGELHTMCETHLRQAPKKKKNRRALKLASPLPQHTLAALVQGISLTAPSSRETTDLKLCKHPSKCSEERTVKKNGELHWLCERHRQLKNAEQRQRYDRQKRFASSRKTGEDQARDVNSLAHVATSSSSSQAMEPETSLCESETPTASQGTNMDTTKSGSHLKNQQCDHRSECARPRALKKNGNRHWLCEYYRQQQNALQRRRRRQLSAIRHQAVQLELSVDEMRVEPNGGGMMMTGSLERET</sequence>
<dbReference type="InterPro" id="IPR038717">
    <property type="entry name" value="Tc1-like_DDE_dom"/>
</dbReference>